<dbReference type="EMBL" id="JAVBID010000009">
    <property type="protein sequence ID" value="MDV2424336.1"/>
    <property type="molecule type" value="Genomic_DNA"/>
</dbReference>
<dbReference type="InterPro" id="IPR036927">
    <property type="entry name" value="Cyt_c_oxase-like_su1_sf"/>
</dbReference>
<name>A0A9X3RS08_9CORY</name>
<reference evidence="3 5" key="2">
    <citation type="submission" date="2023-08" db="EMBL/GenBank/DDBJ databases">
        <title>Genomic characterization of the C. tuberculostearicum species complex, a ubiquitous member of the human skin microbiome.</title>
        <authorList>
            <person name="Ahmed N."/>
            <person name="Deming C."/>
            <person name="Conlan S."/>
            <person name="Segre J."/>
        </authorList>
    </citation>
    <scope>NUCLEOTIDE SEQUENCE [LARGE SCALE GENOMIC DNA]</scope>
    <source>
        <strain evidence="3 5">CTNIH19</strain>
    </source>
</reference>
<organism evidence="2 4">
    <name type="scientific">Corynebacterium curieae</name>
    <dbReference type="NCBI Taxonomy" id="2913500"/>
    <lineage>
        <taxon>Bacteria</taxon>
        <taxon>Bacillati</taxon>
        <taxon>Actinomycetota</taxon>
        <taxon>Actinomycetes</taxon>
        <taxon>Mycobacteriales</taxon>
        <taxon>Corynebacteriaceae</taxon>
        <taxon>Corynebacterium</taxon>
    </lineage>
</organism>
<dbReference type="Gene3D" id="1.20.210.10">
    <property type="entry name" value="Cytochrome c oxidase-like, subunit I domain"/>
    <property type="match status" value="1"/>
</dbReference>
<keyword evidence="1" id="KW-1133">Transmembrane helix</keyword>
<feature type="transmembrane region" description="Helical" evidence="1">
    <location>
        <begin position="5"/>
        <end position="22"/>
    </location>
</feature>
<evidence type="ECO:0000256" key="1">
    <source>
        <dbReference type="SAM" id="Phobius"/>
    </source>
</evidence>
<sequence>MKPLYWASIFYLLLGLGAGVFYREFTRANDFPSGEFTQLSVAHTHLLALGFMMSLIFLVLEKVFGLSRSRGQFNAFFWLYNVGVVVTVGVMIWHGCLTVLGEESSAMISGIAGLGHILITVGLIAFIAALGNALSEAEEAKSQAAGEQQ</sequence>
<evidence type="ECO:0000313" key="2">
    <source>
        <dbReference type="EMBL" id="MCZ9306995.1"/>
    </source>
</evidence>
<reference evidence="2" key="1">
    <citation type="submission" date="2022-02" db="EMBL/GenBank/DDBJ databases">
        <title>Corynebacterium sp. from urogenital microbiome.</title>
        <authorList>
            <person name="Cappelli E.A."/>
            <person name="Ribeiro T.G."/>
            <person name="Peixe L."/>
        </authorList>
    </citation>
    <scope>NUCLEOTIDE SEQUENCE</scope>
    <source>
        <strain evidence="2">C8Ua_181</strain>
    </source>
</reference>
<keyword evidence="1" id="KW-0472">Membrane</keyword>
<dbReference type="Proteomes" id="UP001146430">
    <property type="component" value="Unassembled WGS sequence"/>
</dbReference>
<dbReference type="EMBL" id="JAKMUU010000002">
    <property type="protein sequence ID" value="MCZ9306995.1"/>
    <property type="molecule type" value="Genomic_DNA"/>
</dbReference>
<evidence type="ECO:0000313" key="4">
    <source>
        <dbReference type="Proteomes" id="UP001146430"/>
    </source>
</evidence>
<evidence type="ECO:0000313" key="3">
    <source>
        <dbReference type="EMBL" id="MDV2424336.1"/>
    </source>
</evidence>
<dbReference type="SUPFAM" id="SSF81442">
    <property type="entry name" value="Cytochrome c oxidase subunit I-like"/>
    <property type="match status" value="1"/>
</dbReference>
<feature type="transmembrane region" description="Helical" evidence="1">
    <location>
        <begin position="42"/>
        <end position="64"/>
    </location>
</feature>
<keyword evidence="1" id="KW-0812">Transmembrane</keyword>
<feature type="transmembrane region" description="Helical" evidence="1">
    <location>
        <begin position="106"/>
        <end position="131"/>
    </location>
</feature>
<evidence type="ECO:0000313" key="5">
    <source>
        <dbReference type="Proteomes" id="UP001185631"/>
    </source>
</evidence>
<dbReference type="AlphaFoldDB" id="A0A9X3RS08"/>
<dbReference type="RefSeq" id="WP_269946192.1">
    <property type="nucleotide sequence ID" value="NZ_JAKMUU010000002.1"/>
</dbReference>
<comment type="caution">
    <text evidence="2">The sequence shown here is derived from an EMBL/GenBank/DDBJ whole genome shotgun (WGS) entry which is preliminary data.</text>
</comment>
<protein>
    <submittedName>
        <fullName evidence="2">DUF2871 domain-containing protein</fullName>
    </submittedName>
</protein>
<proteinExistence type="predicted"/>
<gene>
    <name evidence="2" type="ORF">L8V01_05815</name>
    <name evidence="3" type="ORF">RAE13_07940</name>
</gene>
<feature type="transmembrane region" description="Helical" evidence="1">
    <location>
        <begin position="76"/>
        <end position="100"/>
    </location>
</feature>
<dbReference type="Pfam" id="PF11070">
    <property type="entry name" value="DUF2871"/>
    <property type="match status" value="1"/>
</dbReference>
<keyword evidence="5" id="KW-1185">Reference proteome</keyword>
<dbReference type="InterPro" id="IPR021299">
    <property type="entry name" value="DUF2871"/>
</dbReference>
<dbReference type="Proteomes" id="UP001185631">
    <property type="component" value="Unassembled WGS sequence"/>
</dbReference>
<accession>A0A9X3RS08</accession>